<gene>
    <name evidence="1" type="ORF">L6164_009418</name>
</gene>
<organism evidence="1 2">
    <name type="scientific">Bauhinia variegata</name>
    <name type="common">Purple orchid tree</name>
    <name type="synonym">Phanera variegata</name>
    <dbReference type="NCBI Taxonomy" id="167791"/>
    <lineage>
        <taxon>Eukaryota</taxon>
        <taxon>Viridiplantae</taxon>
        <taxon>Streptophyta</taxon>
        <taxon>Embryophyta</taxon>
        <taxon>Tracheophyta</taxon>
        <taxon>Spermatophyta</taxon>
        <taxon>Magnoliopsida</taxon>
        <taxon>eudicotyledons</taxon>
        <taxon>Gunneridae</taxon>
        <taxon>Pentapetalae</taxon>
        <taxon>rosids</taxon>
        <taxon>fabids</taxon>
        <taxon>Fabales</taxon>
        <taxon>Fabaceae</taxon>
        <taxon>Cercidoideae</taxon>
        <taxon>Cercideae</taxon>
        <taxon>Bauhiniinae</taxon>
        <taxon>Bauhinia</taxon>
    </lineage>
</organism>
<protein>
    <submittedName>
        <fullName evidence="1">Uncharacterized protein</fullName>
    </submittedName>
</protein>
<reference evidence="1 2" key="1">
    <citation type="journal article" date="2022" name="DNA Res.">
        <title>Chromosomal-level genome assembly of the orchid tree Bauhinia variegata (Leguminosae; Cercidoideae) supports the allotetraploid origin hypothesis of Bauhinia.</title>
        <authorList>
            <person name="Zhong Y."/>
            <person name="Chen Y."/>
            <person name="Zheng D."/>
            <person name="Pang J."/>
            <person name="Liu Y."/>
            <person name="Luo S."/>
            <person name="Meng S."/>
            <person name="Qian L."/>
            <person name="Wei D."/>
            <person name="Dai S."/>
            <person name="Zhou R."/>
        </authorList>
    </citation>
    <scope>NUCLEOTIDE SEQUENCE [LARGE SCALE GENOMIC DNA]</scope>
    <source>
        <strain evidence="1">BV-YZ2020</strain>
    </source>
</reference>
<dbReference type="Proteomes" id="UP000828941">
    <property type="component" value="Chromosome 4"/>
</dbReference>
<dbReference type="EMBL" id="CM039429">
    <property type="protein sequence ID" value="KAI4348731.1"/>
    <property type="molecule type" value="Genomic_DNA"/>
</dbReference>
<proteinExistence type="predicted"/>
<sequence length="877" mass="97989">MATTLCIYLFLLSVTVSFTFLNLTSCSSEAEILLSFNASIEDTRKSLASWSNNSYCNWIGITCDTASVTSINLQSLNLSGDISSSICDLPNLTELNLADDLFNQPIPLHLSQCSSLQTLNLSNNLIWGTIPSQISLFGSLRVLDFSRNHIEGNIPESLGSLKNLQVLNVGSNLLSGSVPSILRNFTELAVLDLSQNKYLNNLTGEVPLALVSSLKNLDSFDVSQNKLTGPFPNGICKGRGLINLSLHTNGFNGSISNSISECKNLERFQVQNNGFSGDFPYALWSLPKFKLIRAENNRFSGQIPESISEAVQLEQVQLDSNDFTGKIPHNLGLLKSLYRFSASLNHLASKLEACSFNVSFNQLSGNVPYSMISGLPASYLEGNPQLCGPGLPTSCSDDPPRHRNSVLTALTCALIFLSFLVGAAIVAAGFALYWRRSSKQNETGVWRSVFFYPFRITEHDLLMGMDEKLFKREWRHKNIVKILGFCHSDESILLIYEHLPKGSLGDMISQQDFELQWEVRLRIAIGVAQGLAYLHKDYNPHLLHRNLKSNNILLDANFEPKLRDFSLDRIVGEASFQSTLASAAASSCYNAPEYSYSYSYSKKASEQLDVYCFGIVLLELMQTAAICGGQRNDRWEVSQLYKGVQKAKDAPFYVAFIEDSGIISRYDQEENAAKSRDLVALKFWGTSAETNFPQSEYKDNLKTIARMSKQDVVAAVRAISRSCWRSTSRYRGVSRNQYTGKWQANVSLGHRNFFLGVFRTEEEAAIAYDIEIIKWSGERAVTNFDINLYDVRAIVDSFFPQEDEWEVVDTTLSLEMKEMDKDNNCDATTSTFGWALRGYNNKRMKIGESYDVPRHLSLSLAFNHSPTKPFKISSPSS</sequence>
<evidence type="ECO:0000313" key="1">
    <source>
        <dbReference type="EMBL" id="KAI4348731.1"/>
    </source>
</evidence>
<evidence type="ECO:0000313" key="2">
    <source>
        <dbReference type="Proteomes" id="UP000828941"/>
    </source>
</evidence>
<keyword evidence="2" id="KW-1185">Reference proteome</keyword>
<name>A0ACB9PJV4_BAUVA</name>
<accession>A0ACB9PJV4</accession>
<comment type="caution">
    <text evidence="1">The sequence shown here is derived from an EMBL/GenBank/DDBJ whole genome shotgun (WGS) entry which is preliminary data.</text>
</comment>